<dbReference type="AlphaFoldDB" id="A0A1I3DKC5"/>
<proteinExistence type="predicted"/>
<gene>
    <name evidence="1" type="ORF">SAMN05421753_103292</name>
</gene>
<organism evidence="1 2">
    <name type="scientific">Planctomicrobium piriforme</name>
    <dbReference type="NCBI Taxonomy" id="1576369"/>
    <lineage>
        <taxon>Bacteria</taxon>
        <taxon>Pseudomonadati</taxon>
        <taxon>Planctomycetota</taxon>
        <taxon>Planctomycetia</taxon>
        <taxon>Planctomycetales</taxon>
        <taxon>Planctomycetaceae</taxon>
        <taxon>Planctomicrobium</taxon>
    </lineage>
</organism>
<protein>
    <submittedName>
        <fullName evidence="1">Uncharacterized protein</fullName>
    </submittedName>
</protein>
<name>A0A1I3DKC5_9PLAN</name>
<evidence type="ECO:0000313" key="2">
    <source>
        <dbReference type="Proteomes" id="UP000199518"/>
    </source>
</evidence>
<dbReference type="STRING" id="1576369.SAMN05421753_103292"/>
<evidence type="ECO:0000313" key="1">
    <source>
        <dbReference type="EMBL" id="SFH87180.1"/>
    </source>
</evidence>
<keyword evidence="2" id="KW-1185">Reference proteome</keyword>
<dbReference type="EMBL" id="FOQD01000003">
    <property type="protein sequence ID" value="SFH87180.1"/>
    <property type="molecule type" value="Genomic_DNA"/>
</dbReference>
<accession>A0A1I3DKC5</accession>
<dbReference type="Proteomes" id="UP000199518">
    <property type="component" value="Unassembled WGS sequence"/>
</dbReference>
<reference evidence="2" key="1">
    <citation type="submission" date="2016-10" db="EMBL/GenBank/DDBJ databases">
        <authorList>
            <person name="Varghese N."/>
            <person name="Submissions S."/>
        </authorList>
    </citation>
    <scope>NUCLEOTIDE SEQUENCE [LARGE SCALE GENOMIC DNA]</scope>
    <source>
        <strain evidence="2">DSM 26348</strain>
    </source>
</reference>
<sequence length="93" mass="10194">MSPSSDFSGEARDADDGFRISGAFLNQENWGRQPTYRFSKIVLAPIPGKCGGVWTPNLHEGLNFNAARTLCFHAIPPRISGRIHPAALFLRPA</sequence>